<sequence>MCFLPQNILFQYARSLMAAKHGLFIGCMTNRAAIHWAMSYRYHRPGC</sequence>
<organism evidence="1 2">
    <name type="scientific">Trichostrongylus colubriformis</name>
    <name type="common">Black scour worm</name>
    <dbReference type="NCBI Taxonomy" id="6319"/>
    <lineage>
        <taxon>Eukaryota</taxon>
        <taxon>Metazoa</taxon>
        <taxon>Ecdysozoa</taxon>
        <taxon>Nematoda</taxon>
        <taxon>Chromadorea</taxon>
        <taxon>Rhabditida</taxon>
        <taxon>Rhabditina</taxon>
        <taxon>Rhabditomorpha</taxon>
        <taxon>Strongyloidea</taxon>
        <taxon>Trichostrongylidae</taxon>
        <taxon>Trichostrongylus</taxon>
    </lineage>
</organism>
<comment type="caution">
    <text evidence="1">The sequence shown here is derived from an EMBL/GenBank/DDBJ whole genome shotgun (WGS) entry which is preliminary data.</text>
</comment>
<reference evidence="1 2" key="1">
    <citation type="submission" date="2019-10" db="EMBL/GenBank/DDBJ databases">
        <title>Assembly and Annotation for the nematode Trichostrongylus colubriformis.</title>
        <authorList>
            <person name="Martin J."/>
        </authorList>
    </citation>
    <scope>NUCLEOTIDE SEQUENCE [LARGE SCALE GENOMIC DNA]</scope>
    <source>
        <strain evidence="1">G859</strain>
        <tissue evidence="1">Whole worm</tissue>
    </source>
</reference>
<dbReference type="Proteomes" id="UP001331761">
    <property type="component" value="Unassembled WGS sequence"/>
</dbReference>
<dbReference type="AlphaFoldDB" id="A0AAN8FE61"/>
<protein>
    <submittedName>
        <fullName evidence="1">Uncharacterized protein</fullName>
    </submittedName>
</protein>
<evidence type="ECO:0000313" key="2">
    <source>
        <dbReference type="Proteomes" id="UP001331761"/>
    </source>
</evidence>
<accession>A0AAN8FE61</accession>
<gene>
    <name evidence="1" type="ORF">GCK32_016696</name>
</gene>
<proteinExistence type="predicted"/>
<name>A0AAN8FE61_TRICO</name>
<evidence type="ECO:0000313" key="1">
    <source>
        <dbReference type="EMBL" id="KAK5977047.1"/>
    </source>
</evidence>
<keyword evidence="2" id="KW-1185">Reference proteome</keyword>
<dbReference type="EMBL" id="WIXE01011093">
    <property type="protein sequence ID" value="KAK5977047.1"/>
    <property type="molecule type" value="Genomic_DNA"/>
</dbReference>